<dbReference type="AlphaFoldDB" id="A0A8K1FVX0"/>
<protein>
    <submittedName>
        <fullName evidence="2">Uncharacterized protein</fullName>
    </submittedName>
</protein>
<reference evidence="2" key="1">
    <citation type="submission" date="2019-04" db="EMBL/GenBank/DDBJ databases">
        <title>Genome assembly of Zosterops borbonicus 15179.</title>
        <authorList>
            <person name="Leroy T."/>
            <person name="Anselmetti Y."/>
            <person name="Tilak M.-K."/>
            <person name="Nabholz B."/>
        </authorList>
    </citation>
    <scope>NUCLEOTIDE SEQUENCE</scope>
    <source>
        <strain evidence="2">HGM_15179</strain>
        <tissue evidence="2">Muscle</tissue>
    </source>
</reference>
<accession>A0A8K1FVX0</accession>
<gene>
    <name evidence="2" type="ORF">HGM15179_018585</name>
</gene>
<organism evidence="2 3">
    <name type="scientific">Zosterops borbonicus</name>
    <dbReference type="NCBI Taxonomy" id="364589"/>
    <lineage>
        <taxon>Eukaryota</taxon>
        <taxon>Metazoa</taxon>
        <taxon>Chordata</taxon>
        <taxon>Craniata</taxon>
        <taxon>Vertebrata</taxon>
        <taxon>Euteleostomi</taxon>
        <taxon>Archelosauria</taxon>
        <taxon>Archosauria</taxon>
        <taxon>Dinosauria</taxon>
        <taxon>Saurischia</taxon>
        <taxon>Theropoda</taxon>
        <taxon>Coelurosauria</taxon>
        <taxon>Aves</taxon>
        <taxon>Neognathae</taxon>
        <taxon>Neoaves</taxon>
        <taxon>Telluraves</taxon>
        <taxon>Australaves</taxon>
        <taxon>Passeriformes</taxon>
        <taxon>Sylvioidea</taxon>
        <taxon>Zosteropidae</taxon>
        <taxon>Zosterops</taxon>
    </lineage>
</organism>
<dbReference type="OrthoDB" id="10469493at2759"/>
<proteinExistence type="predicted"/>
<evidence type="ECO:0000256" key="1">
    <source>
        <dbReference type="SAM" id="MobiDB-lite"/>
    </source>
</evidence>
<comment type="caution">
    <text evidence="2">The sequence shown here is derived from an EMBL/GenBank/DDBJ whole genome shotgun (WGS) entry which is preliminary data.</text>
</comment>
<evidence type="ECO:0000313" key="2">
    <source>
        <dbReference type="EMBL" id="TRZ08528.1"/>
    </source>
</evidence>
<sequence length="179" mass="19917">MVKQTVPLKPMEIQGDAKIHLQPMGEVPMLEQVIHHDVYPNDIVTWCVIFSALQQFKEVDHVASDEPLSSPSEKDDSEHQDPFDLGLVDPDQEPDLYSPLTPIHIMAATTPSVEEILQTACQMAAATLSPTHPPPYATSHLANDDEDMLPTEPEPEGSYIATAGEPYKREILNFYKLCL</sequence>
<dbReference type="EMBL" id="SWJQ01001325">
    <property type="protein sequence ID" value="TRZ08528.1"/>
    <property type="molecule type" value="Genomic_DNA"/>
</dbReference>
<keyword evidence="3" id="KW-1185">Reference proteome</keyword>
<name>A0A8K1FVX0_9PASS</name>
<dbReference type="Proteomes" id="UP000796761">
    <property type="component" value="Unassembled WGS sequence"/>
</dbReference>
<feature type="compositionally biased region" description="Basic and acidic residues" evidence="1">
    <location>
        <begin position="72"/>
        <end position="82"/>
    </location>
</feature>
<feature type="region of interest" description="Disordered" evidence="1">
    <location>
        <begin position="64"/>
        <end position="94"/>
    </location>
</feature>
<evidence type="ECO:0000313" key="3">
    <source>
        <dbReference type="Proteomes" id="UP000796761"/>
    </source>
</evidence>